<keyword evidence="3" id="KW-1185">Reference proteome</keyword>
<name>A0A165U7X6_9AGAM</name>
<evidence type="ECO:0000313" key="3">
    <source>
        <dbReference type="Proteomes" id="UP000076761"/>
    </source>
</evidence>
<dbReference type="EMBL" id="KV425560">
    <property type="protein sequence ID" value="KZT27777.1"/>
    <property type="molecule type" value="Genomic_DNA"/>
</dbReference>
<dbReference type="Proteomes" id="UP000076761">
    <property type="component" value="Unassembled WGS sequence"/>
</dbReference>
<protein>
    <submittedName>
        <fullName evidence="2">Uncharacterized protein</fullName>
    </submittedName>
</protein>
<feature type="compositionally biased region" description="Low complexity" evidence="1">
    <location>
        <begin position="116"/>
        <end position="146"/>
    </location>
</feature>
<accession>A0A165U7X6</accession>
<dbReference type="OrthoDB" id="2210012at2759"/>
<evidence type="ECO:0000256" key="1">
    <source>
        <dbReference type="SAM" id="MobiDB-lite"/>
    </source>
</evidence>
<feature type="region of interest" description="Disordered" evidence="1">
    <location>
        <begin position="111"/>
        <end position="146"/>
    </location>
</feature>
<proteinExistence type="predicted"/>
<dbReference type="AlphaFoldDB" id="A0A165U7X6"/>
<organism evidence="2 3">
    <name type="scientific">Neolentinus lepideus HHB14362 ss-1</name>
    <dbReference type="NCBI Taxonomy" id="1314782"/>
    <lineage>
        <taxon>Eukaryota</taxon>
        <taxon>Fungi</taxon>
        <taxon>Dikarya</taxon>
        <taxon>Basidiomycota</taxon>
        <taxon>Agaricomycotina</taxon>
        <taxon>Agaricomycetes</taxon>
        <taxon>Gloeophyllales</taxon>
        <taxon>Gloeophyllaceae</taxon>
        <taxon>Neolentinus</taxon>
    </lineage>
</organism>
<sequence>MEIDTDWCLHCGFRTDGNTYCSMECEYDDQPLLVPSLCRSRSASCANSLSSSSHHGHDRHDAVFREEELCMGSTSKSSLAWVAMGAGKDESHIMAWAQNIPAGAVPQNDIIPFSPPIDSSLPSSSRSSMKSKASSPSRSGSFRRPSLLQPVAPSLCMSTPHAARPRPSLPILTPQQQIATITRPKHLRRKSAGDLSASVTSSVFISPPDTPDDLDDSGVPDYVYESAKGRTGVQDGVLKAAQTFNHAKIFLRPRDRR</sequence>
<dbReference type="InParanoid" id="A0A165U7X6"/>
<reference evidence="2 3" key="1">
    <citation type="journal article" date="2016" name="Mol. Biol. Evol.">
        <title>Comparative Genomics of Early-Diverging Mushroom-Forming Fungi Provides Insights into the Origins of Lignocellulose Decay Capabilities.</title>
        <authorList>
            <person name="Nagy L.G."/>
            <person name="Riley R."/>
            <person name="Tritt A."/>
            <person name="Adam C."/>
            <person name="Daum C."/>
            <person name="Floudas D."/>
            <person name="Sun H."/>
            <person name="Yadav J.S."/>
            <person name="Pangilinan J."/>
            <person name="Larsson K.H."/>
            <person name="Matsuura K."/>
            <person name="Barry K."/>
            <person name="Labutti K."/>
            <person name="Kuo R."/>
            <person name="Ohm R.A."/>
            <person name="Bhattacharya S.S."/>
            <person name="Shirouzu T."/>
            <person name="Yoshinaga Y."/>
            <person name="Martin F.M."/>
            <person name="Grigoriev I.V."/>
            <person name="Hibbett D.S."/>
        </authorList>
    </citation>
    <scope>NUCLEOTIDE SEQUENCE [LARGE SCALE GENOMIC DNA]</scope>
    <source>
        <strain evidence="2 3">HHB14362 ss-1</strain>
    </source>
</reference>
<evidence type="ECO:0000313" key="2">
    <source>
        <dbReference type="EMBL" id="KZT27777.1"/>
    </source>
</evidence>
<gene>
    <name evidence="2" type="ORF">NEOLEDRAFT_58695</name>
</gene>